<dbReference type="GO" id="GO:0016020">
    <property type="term" value="C:membrane"/>
    <property type="evidence" value="ECO:0007669"/>
    <property type="project" value="TreeGrafter"/>
</dbReference>
<dbReference type="PANTHER" id="PTHR23028:SF53">
    <property type="entry name" value="ACYL_TRANSF_3 DOMAIN-CONTAINING PROTEIN"/>
    <property type="match status" value="1"/>
</dbReference>
<keyword evidence="2" id="KW-0472">Membrane</keyword>
<keyword evidence="4" id="KW-0808">Transferase</keyword>
<evidence type="ECO:0000256" key="1">
    <source>
        <dbReference type="SAM" id="MobiDB-lite"/>
    </source>
</evidence>
<keyword evidence="4" id="KW-0012">Acyltransferase</keyword>
<reference evidence="5" key="1">
    <citation type="submission" date="2016-06" db="EMBL/GenBank/DDBJ databases">
        <authorList>
            <person name="Varghese N."/>
            <person name="Submissions Spin"/>
        </authorList>
    </citation>
    <scope>NUCLEOTIDE SEQUENCE [LARGE SCALE GENOMIC DNA]</scope>
    <source>
        <strain evidence="5">DSM 45161</strain>
    </source>
</reference>
<keyword evidence="4" id="KW-0378">Hydrolase</keyword>
<dbReference type="Proteomes" id="UP000198215">
    <property type="component" value="Chromosome I"/>
</dbReference>
<dbReference type="EMBL" id="LT607753">
    <property type="protein sequence ID" value="SCG72713.1"/>
    <property type="molecule type" value="Genomic_DNA"/>
</dbReference>
<feature type="region of interest" description="Disordered" evidence="1">
    <location>
        <begin position="361"/>
        <end position="460"/>
    </location>
</feature>
<feature type="domain" description="Acyltransferase 3" evidence="3">
    <location>
        <begin position="22"/>
        <end position="343"/>
    </location>
</feature>
<feature type="transmembrane region" description="Helical" evidence="2">
    <location>
        <begin position="292"/>
        <end position="314"/>
    </location>
</feature>
<dbReference type="AlphaFoldDB" id="A0A1C5JQF1"/>
<evidence type="ECO:0000256" key="2">
    <source>
        <dbReference type="SAM" id="Phobius"/>
    </source>
</evidence>
<feature type="transmembrane region" description="Helical" evidence="2">
    <location>
        <begin position="203"/>
        <end position="224"/>
    </location>
</feature>
<evidence type="ECO:0000313" key="4">
    <source>
        <dbReference type="EMBL" id="SCG72713.1"/>
    </source>
</evidence>
<dbReference type="InterPro" id="IPR050879">
    <property type="entry name" value="Acyltransferase_3"/>
</dbReference>
<dbReference type="Pfam" id="PF01757">
    <property type="entry name" value="Acyl_transf_3"/>
    <property type="match status" value="1"/>
</dbReference>
<sequence>MLLIRADGGAPAATVPASRLPSLTGLRWVAAMLVFGYHAGTMRIVGDPDAKAVVDGLFTLGLSGVQFFFILSGFVLVWSARDGERRRDFWRRRLAKIYPNHVLTWAAALLVMWWFADPVVPRAALENLFLVQAWDPTPGYFYSINSVSWSLSCELFFYLCLPLVLPALRRAPAGLLWAVVVAVPLVIVALWPGQLLVPKESTWWFTQIFPLVRSTEFWLGVAAAELLRRGRWRGPALPLASVIFVATWVVAGQWIRAELWAAILSAAYVLVIAAAADADVRGRRSPWRHPRLVWLGEVSFAFYLVHVLVMVTVLRAAGYLGVGLPGWWGPLVVLGFLAVNLLLAGLMHRWVETPMMRRLAPRRRPAPAGPPATVAPAGSPDGVVSAGSPDPVVSAGSPATVALGGPSPAAVAGPGGAAMPAAREDATARPRSVPAPSPRPAAGESSAGRPVEYAHRRDPA</sequence>
<dbReference type="GO" id="GO:0009103">
    <property type="term" value="P:lipopolysaccharide biosynthetic process"/>
    <property type="evidence" value="ECO:0007669"/>
    <property type="project" value="TreeGrafter"/>
</dbReference>
<feature type="transmembrane region" description="Helical" evidence="2">
    <location>
        <begin position="98"/>
        <end position="116"/>
    </location>
</feature>
<evidence type="ECO:0000259" key="3">
    <source>
        <dbReference type="Pfam" id="PF01757"/>
    </source>
</evidence>
<dbReference type="GO" id="GO:0016787">
    <property type="term" value="F:hydrolase activity"/>
    <property type="evidence" value="ECO:0007669"/>
    <property type="project" value="UniProtKB-KW"/>
</dbReference>
<feature type="transmembrane region" description="Helical" evidence="2">
    <location>
        <begin position="26"/>
        <end position="45"/>
    </location>
</feature>
<feature type="transmembrane region" description="Helical" evidence="2">
    <location>
        <begin position="173"/>
        <end position="191"/>
    </location>
</feature>
<dbReference type="PANTHER" id="PTHR23028">
    <property type="entry name" value="ACETYLTRANSFERASE"/>
    <property type="match status" value="1"/>
</dbReference>
<organism evidence="4 5">
    <name type="scientific">Micromonospora coxensis</name>
    <dbReference type="NCBI Taxonomy" id="356852"/>
    <lineage>
        <taxon>Bacteria</taxon>
        <taxon>Bacillati</taxon>
        <taxon>Actinomycetota</taxon>
        <taxon>Actinomycetes</taxon>
        <taxon>Micromonosporales</taxon>
        <taxon>Micromonosporaceae</taxon>
        <taxon>Micromonospora</taxon>
    </lineage>
</organism>
<feature type="transmembrane region" description="Helical" evidence="2">
    <location>
        <begin position="261"/>
        <end position="280"/>
    </location>
</feature>
<proteinExistence type="predicted"/>
<feature type="transmembrane region" description="Helical" evidence="2">
    <location>
        <begin position="57"/>
        <end position="78"/>
    </location>
</feature>
<accession>A0A1C5JQF1</accession>
<dbReference type="GO" id="GO:0016747">
    <property type="term" value="F:acyltransferase activity, transferring groups other than amino-acyl groups"/>
    <property type="evidence" value="ECO:0007669"/>
    <property type="project" value="InterPro"/>
</dbReference>
<feature type="transmembrane region" description="Helical" evidence="2">
    <location>
        <begin position="236"/>
        <end position="255"/>
    </location>
</feature>
<feature type="compositionally biased region" description="Low complexity" evidence="1">
    <location>
        <begin position="402"/>
        <end position="421"/>
    </location>
</feature>
<evidence type="ECO:0000313" key="5">
    <source>
        <dbReference type="Proteomes" id="UP000198215"/>
    </source>
</evidence>
<keyword evidence="5" id="KW-1185">Reference proteome</keyword>
<keyword evidence="2" id="KW-1133">Transmembrane helix</keyword>
<feature type="transmembrane region" description="Helical" evidence="2">
    <location>
        <begin position="326"/>
        <end position="347"/>
    </location>
</feature>
<protein>
    <submittedName>
        <fullName evidence="4">Peptidoglycan/LPS O-acetylase OafA/YrhL, contains acyltransferase and SGNH-hydrolase domains</fullName>
    </submittedName>
</protein>
<gene>
    <name evidence="4" type="ORF">GA0070614_5054</name>
</gene>
<name>A0A1C5JQF1_9ACTN</name>
<keyword evidence="2" id="KW-0812">Transmembrane</keyword>
<feature type="transmembrane region" description="Helical" evidence="2">
    <location>
        <begin position="140"/>
        <end position="161"/>
    </location>
</feature>
<dbReference type="InterPro" id="IPR002656">
    <property type="entry name" value="Acyl_transf_3_dom"/>
</dbReference>
<dbReference type="RefSeq" id="WP_231933385.1">
    <property type="nucleotide sequence ID" value="NZ_LT607753.1"/>
</dbReference>